<sequence length="318" mass="33893">MQQVLALALPFFGLIFIGWACGKWRRLPAEGLAWLNFFVVWVSLPALFFQLLSRTPIEQLANWSFVATTTFSTAVVFALALGVGLALNRGNLREAAITAVAGAYSNIGYMGPGLTAAALGPEATVPTALVFCFDNALLFTLVPLLMALADRNRRGFLPTARDIVGRILLHPFILATIAGVGAAALQIHPPVVIDRMLTSLMQAAAPCALFAMGVTVGLRPVERITAEIPLVLTIKLIVHPLLVFALLVTIGGFPPIWVETALLMACLPPALNVYVLAQQYHAHLSEASAIVLIGTVVSVATVTAFLYLVTQGLLPTAF</sequence>
<protein>
    <submittedName>
        <fullName evidence="9">AEC family transporter</fullName>
    </submittedName>
</protein>
<keyword evidence="10" id="KW-1185">Reference proteome</keyword>
<keyword evidence="3" id="KW-0813">Transport</keyword>
<feature type="transmembrane region" description="Helical" evidence="8">
    <location>
        <begin position="128"/>
        <end position="148"/>
    </location>
</feature>
<dbReference type="InterPro" id="IPR004776">
    <property type="entry name" value="Mem_transp_PIN-like"/>
</dbReference>
<feature type="transmembrane region" description="Helical" evidence="8">
    <location>
        <begin position="64"/>
        <end position="87"/>
    </location>
</feature>
<evidence type="ECO:0000256" key="8">
    <source>
        <dbReference type="SAM" id="Phobius"/>
    </source>
</evidence>
<evidence type="ECO:0000256" key="3">
    <source>
        <dbReference type="ARBA" id="ARBA00022448"/>
    </source>
</evidence>
<dbReference type="GO" id="GO:0005886">
    <property type="term" value="C:plasma membrane"/>
    <property type="evidence" value="ECO:0007669"/>
    <property type="project" value="UniProtKB-SubCell"/>
</dbReference>
<evidence type="ECO:0000256" key="4">
    <source>
        <dbReference type="ARBA" id="ARBA00022475"/>
    </source>
</evidence>
<feature type="transmembrane region" description="Helical" evidence="8">
    <location>
        <begin position="168"/>
        <end position="187"/>
    </location>
</feature>
<evidence type="ECO:0000256" key="1">
    <source>
        <dbReference type="ARBA" id="ARBA00004651"/>
    </source>
</evidence>
<dbReference type="EMBL" id="SJFN01000013">
    <property type="protein sequence ID" value="TBW37967.1"/>
    <property type="molecule type" value="Genomic_DNA"/>
</dbReference>
<dbReference type="PANTHER" id="PTHR36838">
    <property type="entry name" value="AUXIN EFFLUX CARRIER FAMILY PROTEIN"/>
    <property type="match status" value="1"/>
</dbReference>
<dbReference type="AlphaFoldDB" id="A0A4Q9VQ77"/>
<dbReference type="Pfam" id="PF03547">
    <property type="entry name" value="Mem_trans"/>
    <property type="match status" value="1"/>
</dbReference>
<dbReference type="InterPro" id="IPR038770">
    <property type="entry name" value="Na+/solute_symporter_sf"/>
</dbReference>
<dbReference type="Proteomes" id="UP000292781">
    <property type="component" value="Unassembled WGS sequence"/>
</dbReference>
<comment type="subcellular location">
    <subcellularLocation>
        <location evidence="1">Cell membrane</location>
        <topology evidence="1">Multi-pass membrane protein</topology>
    </subcellularLocation>
</comment>
<evidence type="ECO:0000256" key="7">
    <source>
        <dbReference type="ARBA" id="ARBA00023136"/>
    </source>
</evidence>
<feature type="transmembrane region" description="Helical" evidence="8">
    <location>
        <begin position="32"/>
        <end position="52"/>
    </location>
</feature>
<feature type="transmembrane region" description="Helical" evidence="8">
    <location>
        <begin position="199"/>
        <end position="218"/>
    </location>
</feature>
<dbReference type="RefSeq" id="WP_131309177.1">
    <property type="nucleotide sequence ID" value="NZ_SJFN01000013.1"/>
</dbReference>
<name>A0A4Q9VQ77_9HYPH</name>
<reference evidence="9 10" key="1">
    <citation type="submission" date="2019-02" db="EMBL/GenBank/DDBJ databases">
        <title>Siculibacillus lacustris gen. nov., sp. nov., a new rosette-forming bacterium isolated from a freshwater crater lake (Lake St. Ana, Romania).</title>
        <authorList>
            <person name="Felfoldi T."/>
            <person name="Marton Z."/>
            <person name="Szabo A."/>
            <person name="Mentes A."/>
            <person name="Boka K."/>
            <person name="Marialigeti K."/>
            <person name="Mathe I."/>
            <person name="Koncz M."/>
            <person name="Schumann P."/>
            <person name="Toth E."/>
        </authorList>
    </citation>
    <scope>NUCLEOTIDE SEQUENCE [LARGE SCALE GENOMIC DNA]</scope>
    <source>
        <strain evidence="9 10">SA-279</strain>
    </source>
</reference>
<feature type="transmembrane region" description="Helical" evidence="8">
    <location>
        <begin position="230"/>
        <end position="250"/>
    </location>
</feature>
<organism evidence="9 10">
    <name type="scientific">Siculibacillus lacustris</name>
    <dbReference type="NCBI Taxonomy" id="1549641"/>
    <lineage>
        <taxon>Bacteria</taxon>
        <taxon>Pseudomonadati</taxon>
        <taxon>Pseudomonadota</taxon>
        <taxon>Alphaproteobacteria</taxon>
        <taxon>Hyphomicrobiales</taxon>
        <taxon>Ancalomicrobiaceae</taxon>
        <taxon>Siculibacillus</taxon>
    </lineage>
</organism>
<dbReference type="OrthoDB" id="7329340at2"/>
<feature type="transmembrane region" description="Helical" evidence="8">
    <location>
        <begin position="256"/>
        <end position="277"/>
    </location>
</feature>
<evidence type="ECO:0000256" key="5">
    <source>
        <dbReference type="ARBA" id="ARBA00022692"/>
    </source>
</evidence>
<comment type="caution">
    <text evidence="9">The sequence shown here is derived from an EMBL/GenBank/DDBJ whole genome shotgun (WGS) entry which is preliminary data.</text>
</comment>
<comment type="similarity">
    <text evidence="2">Belongs to the auxin efflux carrier (TC 2.A.69) family.</text>
</comment>
<evidence type="ECO:0000256" key="2">
    <source>
        <dbReference type="ARBA" id="ARBA00010145"/>
    </source>
</evidence>
<dbReference type="Gene3D" id="1.20.1530.20">
    <property type="match status" value="1"/>
</dbReference>
<feature type="transmembrane region" description="Helical" evidence="8">
    <location>
        <begin position="289"/>
        <end position="309"/>
    </location>
</feature>
<dbReference type="PANTHER" id="PTHR36838:SF3">
    <property type="entry name" value="TRANSPORTER AUXIN EFFLUX CARRIER EC FAMILY"/>
    <property type="match status" value="1"/>
</dbReference>
<keyword evidence="4" id="KW-1003">Cell membrane</keyword>
<dbReference type="GO" id="GO:0055085">
    <property type="term" value="P:transmembrane transport"/>
    <property type="evidence" value="ECO:0007669"/>
    <property type="project" value="InterPro"/>
</dbReference>
<accession>A0A4Q9VQ77</accession>
<evidence type="ECO:0000313" key="10">
    <source>
        <dbReference type="Proteomes" id="UP000292781"/>
    </source>
</evidence>
<evidence type="ECO:0000313" key="9">
    <source>
        <dbReference type="EMBL" id="TBW37967.1"/>
    </source>
</evidence>
<keyword evidence="5 8" id="KW-0812">Transmembrane</keyword>
<evidence type="ECO:0000256" key="6">
    <source>
        <dbReference type="ARBA" id="ARBA00022989"/>
    </source>
</evidence>
<proteinExistence type="inferred from homology"/>
<keyword evidence="7 8" id="KW-0472">Membrane</keyword>
<keyword evidence="6 8" id="KW-1133">Transmembrane helix</keyword>
<gene>
    <name evidence="9" type="ORF">EYW49_10145</name>
</gene>